<name>A0AAV4SB44_9ARAC</name>
<protein>
    <submittedName>
        <fullName evidence="2">Uncharacterized protein</fullName>
    </submittedName>
</protein>
<evidence type="ECO:0000313" key="2">
    <source>
        <dbReference type="EMBL" id="GIY31513.1"/>
    </source>
</evidence>
<reference evidence="2 3" key="1">
    <citation type="submission" date="2021-06" db="EMBL/GenBank/DDBJ databases">
        <title>Caerostris darwini draft genome.</title>
        <authorList>
            <person name="Kono N."/>
            <person name="Arakawa K."/>
        </authorList>
    </citation>
    <scope>NUCLEOTIDE SEQUENCE [LARGE SCALE GENOMIC DNA]</scope>
</reference>
<evidence type="ECO:0000256" key="1">
    <source>
        <dbReference type="SAM" id="MobiDB-lite"/>
    </source>
</evidence>
<feature type="compositionally biased region" description="Basic residues" evidence="1">
    <location>
        <begin position="74"/>
        <end position="85"/>
    </location>
</feature>
<organism evidence="2 3">
    <name type="scientific">Caerostris darwini</name>
    <dbReference type="NCBI Taxonomy" id="1538125"/>
    <lineage>
        <taxon>Eukaryota</taxon>
        <taxon>Metazoa</taxon>
        <taxon>Ecdysozoa</taxon>
        <taxon>Arthropoda</taxon>
        <taxon>Chelicerata</taxon>
        <taxon>Arachnida</taxon>
        <taxon>Araneae</taxon>
        <taxon>Araneomorphae</taxon>
        <taxon>Entelegynae</taxon>
        <taxon>Araneoidea</taxon>
        <taxon>Araneidae</taxon>
        <taxon>Caerostris</taxon>
    </lineage>
</organism>
<feature type="region of interest" description="Disordered" evidence="1">
    <location>
        <begin position="61"/>
        <end position="108"/>
    </location>
</feature>
<proteinExistence type="predicted"/>
<dbReference type="EMBL" id="BPLQ01007676">
    <property type="protein sequence ID" value="GIY31513.1"/>
    <property type="molecule type" value="Genomic_DNA"/>
</dbReference>
<comment type="caution">
    <text evidence="2">The sequence shown here is derived from an EMBL/GenBank/DDBJ whole genome shotgun (WGS) entry which is preliminary data.</text>
</comment>
<dbReference type="Proteomes" id="UP001054837">
    <property type="component" value="Unassembled WGS sequence"/>
</dbReference>
<dbReference type="AlphaFoldDB" id="A0AAV4SB44"/>
<sequence>MMKPIQMGKPPRIKMHRSATLPLTLKTPLATTSIRLVILREKSPFARTNGSIEGVKRPMIGRRRQQSEAFAQRSQRKGAKTKKPSIRITATACQPDPNLGKGAVIYGG</sequence>
<keyword evidence="3" id="KW-1185">Reference proteome</keyword>
<gene>
    <name evidence="2" type="ORF">CDAR_78381</name>
</gene>
<accession>A0AAV4SB44</accession>
<evidence type="ECO:0000313" key="3">
    <source>
        <dbReference type="Proteomes" id="UP001054837"/>
    </source>
</evidence>